<name>A0ABP6ZCX1_9ACTN</name>
<comment type="caution">
    <text evidence="1">The sequence shown here is derived from an EMBL/GenBank/DDBJ whole genome shotgun (WGS) entry which is preliminary data.</text>
</comment>
<dbReference type="Pfam" id="PF00702">
    <property type="entry name" value="Hydrolase"/>
    <property type="match status" value="1"/>
</dbReference>
<evidence type="ECO:0008006" key="3">
    <source>
        <dbReference type="Google" id="ProtNLM"/>
    </source>
</evidence>
<dbReference type="EMBL" id="BAABAB010000003">
    <property type="protein sequence ID" value="GAA3605282.1"/>
    <property type="molecule type" value="Genomic_DNA"/>
</dbReference>
<organism evidence="1 2">
    <name type="scientific">Microlunatus ginsengisoli</name>
    <dbReference type="NCBI Taxonomy" id="363863"/>
    <lineage>
        <taxon>Bacteria</taxon>
        <taxon>Bacillati</taxon>
        <taxon>Actinomycetota</taxon>
        <taxon>Actinomycetes</taxon>
        <taxon>Propionibacteriales</taxon>
        <taxon>Propionibacteriaceae</taxon>
        <taxon>Microlunatus</taxon>
    </lineage>
</organism>
<dbReference type="PANTHER" id="PTHR43611:SF3">
    <property type="entry name" value="FLAVIN MONONUCLEOTIDE HYDROLASE 1, CHLOROPLATIC"/>
    <property type="match status" value="1"/>
</dbReference>
<dbReference type="Gene3D" id="3.20.170.20">
    <property type="entry name" value="Protein of unknown function DUF952"/>
    <property type="match status" value="1"/>
</dbReference>
<dbReference type="SFLD" id="SFLDS00003">
    <property type="entry name" value="Haloacid_Dehalogenase"/>
    <property type="match status" value="1"/>
</dbReference>
<gene>
    <name evidence="1" type="ORF">GCM10022236_03970</name>
</gene>
<dbReference type="SUPFAM" id="SSF56399">
    <property type="entry name" value="ADP-ribosylation"/>
    <property type="match status" value="1"/>
</dbReference>
<proteinExistence type="predicted"/>
<protein>
    <recommendedName>
        <fullName evidence="3">HAD-IA family hydrolase</fullName>
    </recommendedName>
</protein>
<dbReference type="PANTHER" id="PTHR43611">
    <property type="entry name" value="ALPHA-D-GLUCOSE 1-PHOSPHATE PHOSPHATASE"/>
    <property type="match status" value="1"/>
</dbReference>
<dbReference type="SUPFAM" id="SSF56784">
    <property type="entry name" value="HAD-like"/>
    <property type="match status" value="1"/>
</dbReference>
<dbReference type="SFLD" id="SFLDG01129">
    <property type="entry name" value="C1.5:_HAD__Beta-PGM__Phosphata"/>
    <property type="match status" value="1"/>
</dbReference>
<evidence type="ECO:0000313" key="2">
    <source>
        <dbReference type="Proteomes" id="UP001501490"/>
    </source>
</evidence>
<accession>A0ABP6ZCX1</accession>
<dbReference type="InterPro" id="IPR006439">
    <property type="entry name" value="HAD-SF_hydro_IA"/>
</dbReference>
<dbReference type="InterPro" id="IPR036412">
    <property type="entry name" value="HAD-like_sf"/>
</dbReference>
<dbReference type="CDD" id="cd02603">
    <property type="entry name" value="HAD_sEH-N_like"/>
    <property type="match status" value="1"/>
</dbReference>
<evidence type="ECO:0000313" key="1">
    <source>
        <dbReference type="EMBL" id="GAA3605282.1"/>
    </source>
</evidence>
<dbReference type="Proteomes" id="UP001501490">
    <property type="component" value="Unassembled WGS sequence"/>
</dbReference>
<dbReference type="Pfam" id="PF06108">
    <property type="entry name" value="DUF952"/>
    <property type="match status" value="1"/>
</dbReference>
<dbReference type="RefSeq" id="WP_344801395.1">
    <property type="nucleotide sequence ID" value="NZ_BAABAB010000003.1"/>
</dbReference>
<dbReference type="InterPro" id="IPR009297">
    <property type="entry name" value="DUF952"/>
</dbReference>
<dbReference type="Gene3D" id="3.40.50.1000">
    <property type="entry name" value="HAD superfamily/HAD-like"/>
    <property type="match status" value="1"/>
</dbReference>
<dbReference type="NCBIfam" id="TIGR01509">
    <property type="entry name" value="HAD-SF-IA-v3"/>
    <property type="match status" value="1"/>
</dbReference>
<keyword evidence="2" id="KW-1185">Reference proteome</keyword>
<dbReference type="InterPro" id="IPR023214">
    <property type="entry name" value="HAD_sf"/>
</dbReference>
<dbReference type="PRINTS" id="PR00413">
    <property type="entry name" value="HADHALOGNASE"/>
</dbReference>
<sequence length="311" mass="34053">MLDAVIFDLGGVVLQWEPERAYERVLPAGDVAAFLERIDFRAWNRRNDGGHRFADAEAELIERFPDDAAAIRAYREHFAHALTGMVPGTSAVIAELGRAGVGLTALTNWSGETFPVARERFGILRRFTDILVSGDEAMLKPDPAIFALACERAGLDPARTVFIDDGAANVEAAERYGLTGLVFTDATTLRADLVRLGLVGERAAIGRRIFHWALRSEWAAATQTGVYPWSSRGVTYDAEGFVHLSFAEQVADTRRRYYADLADAELVLLELDPDATEVPVVVEPGGGSEFPHLFAPLPVAEMTVHAADWRA</sequence>
<reference evidence="2" key="1">
    <citation type="journal article" date="2019" name="Int. J. Syst. Evol. Microbiol.">
        <title>The Global Catalogue of Microorganisms (GCM) 10K type strain sequencing project: providing services to taxonomists for standard genome sequencing and annotation.</title>
        <authorList>
            <consortium name="The Broad Institute Genomics Platform"/>
            <consortium name="The Broad Institute Genome Sequencing Center for Infectious Disease"/>
            <person name="Wu L."/>
            <person name="Ma J."/>
        </authorList>
    </citation>
    <scope>NUCLEOTIDE SEQUENCE [LARGE SCALE GENOMIC DNA]</scope>
    <source>
        <strain evidence="2">JCM 16929</strain>
    </source>
</reference>